<evidence type="ECO:0000313" key="1">
    <source>
        <dbReference type="EMBL" id="CAG9760605.1"/>
    </source>
</evidence>
<accession>A0A9N9MHV2</accession>
<sequence length="83" mass="9254">MNVPYLLYRYSNILCSNALKRCLIALGTGTEKVNSDRYYQPNVPVSLTNLGPRHSSQVCSERQPTTIYDTKPQLCCLLVDGGT</sequence>
<reference evidence="1" key="1">
    <citation type="submission" date="2022-01" db="EMBL/GenBank/DDBJ databases">
        <authorList>
            <person name="King R."/>
        </authorList>
    </citation>
    <scope>NUCLEOTIDE SEQUENCE</scope>
</reference>
<keyword evidence="2" id="KW-1185">Reference proteome</keyword>
<proteinExistence type="predicted"/>
<gene>
    <name evidence="1" type="ORF">CEUTPL_LOCUS1329</name>
</gene>
<protein>
    <submittedName>
        <fullName evidence="1">Uncharacterized protein</fullName>
    </submittedName>
</protein>
<dbReference type="AlphaFoldDB" id="A0A9N9MHV2"/>
<evidence type="ECO:0000313" key="2">
    <source>
        <dbReference type="Proteomes" id="UP001152799"/>
    </source>
</evidence>
<name>A0A9N9MHV2_9CUCU</name>
<dbReference type="EMBL" id="OU892277">
    <property type="protein sequence ID" value="CAG9760605.1"/>
    <property type="molecule type" value="Genomic_DNA"/>
</dbReference>
<dbReference type="Proteomes" id="UP001152799">
    <property type="component" value="Chromosome 1"/>
</dbReference>
<organism evidence="1 2">
    <name type="scientific">Ceutorhynchus assimilis</name>
    <name type="common">cabbage seed weevil</name>
    <dbReference type="NCBI Taxonomy" id="467358"/>
    <lineage>
        <taxon>Eukaryota</taxon>
        <taxon>Metazoa</taxon>
        <taxon>Ecdysozoa</taxon>
        <taxon>Arthropoda</taxon>
        <taxon>Hexapoda</taxon>
        <taxon>Insecta</taxon>
        <taxon>Pterygota</taxon>
        <taxon>Neoptera</taxon>
        <taxon>Endopterygota</taxon>
        <taxon>Coleoptera</taxon>
        <taxon>Polyphaga</taxon>
        <taxon>Cucujiformia</taxon>
        <taxon>Curculionidae</taxon>
        <taxon>Ceutorhynchinae</taxon>
        <taxon>Ceutorhynchus</taxon>
    </lineage>
</organism>